<sequence length="600" mass="68701">MKKKNTLQSRLFKNYSFIMSLILILCFIILSFFYIHNEYRRMIDYLNTLTSSIANNIELETDKLSNASMNTIYSKSLKSCMDNIDPQAPDWNLITEVNKVIGSIIGPYSTVSQINVYSIHNYMVGWGTFSISQPAVLTQQPWYKEVNALHGYKYIGLPSMNEEFNKINPYMKSRYYLSMYRMYYDSAYQPQGVVEVVQDCSIFFSYLDELCEDNPELSVQIINSGGDLIYPYKSHTSTPGYYKSVQEGTVYQNTGNIVYDENGNRLFLTWKGEEKSGWNILITQNTRYLFEKLYPFLLVFTGFLAAFLCASMYLCFHVAKNLMLPLNSLKTQLEKINLDEILSSDTSLLIDSQENTTAEIETLFEIYNDMYLSLKDSSESIINAKAEEARAKLFATQSMLKPHFLYNNLTNISIMAENNMTPQIITFCSNLCRYLRYISSDGLANVDIATELKYSVSYLDCMKIRYGDKLHYQLDIPDELKKIQIPKLTLQPLIENSLKYAFPNSPPWIIRIAAAMEDQFCCLSVSDNGIGFSEESLGTLIKQLDEIRHSKDIYSIEIGGLGIRNVFLRLLFMYGEKADLLITGSQNAGAKIVIKIPIGK</sequence>
<keyword evidence="1" id="KW-0812">Transmembrane</keyword>
<dbReference type="GO" id="GO:0000155">
    <property type="term" value="F:phosphorelay sensor kinase activity"/>
    <property type="evidence" value="ECO:0007669"/>
    <property type="project" value="InterPro"/>
</dbReference>
<keyword evidence="1" id="KW-1133">Transmembrane helix</keyword>
<reference evidence="3 4" key="1">
    <citation type="submission" date="2016-07" db="EMBL/GenBank/DDBJ databases">
        <title>Characterization of isolates of Eisenbergiella tayi derived from blood cultures, using whole genome sequencing.</title>
        <authorList>
            <person name="Burdz T."/>
            <person name="Wiebe D."/>
            <person name="Huynh C."/>
            <person name="Bernard K."/>
        </authorList>
    </citation>
    <scope>NUCLEOTIDE SEQUENCE [LARGE SCALE GENOMIC DNA]</scope>
    <source>
        <strain evidence="3 4">NML 110608</strain>
    </source>
</reference>
<gene>
    <name evidence="3" type="ORF">BEI61_01239</name>
</gene>
<evidence type="ECO:0000259" key="2">
    <source>
        <dbReference type="Pfam" id="PF06580"/>
    </source>
</evidence>
<dbReference type="GO" id="GO:0016020">
    <property type="term" value="C:membrane"/>
    <property type="evidence" value="ECO:0007669"/>
    <property type="project" value="InterPro"/>
</dbReference>
<proteinExistence type="predicted"/>
<dbReference type="PANTHER" id="PTHR34220:SF7">
    <property type="entry name" value="SENSOR HISTIDINE KINASE YPDA"/>
    <property type="match status" value="1"/>
</dbReference>
<dbReference type="EMBL" id="MCGH01000002">
    <property type="protein sequence ID" value="ODM05351.1"/>
    <property type="molecule type" value="Genomic_DNA"/>
</dbReference>
<dbReference type="Pfam" id="PF06580">
    <property type="entry name" value="His_kinase"/>
    <property type="match status" value="1"/>
</dbReference>
<dbReference type="PANTHER" id="PTHR34220">
    <property type="entry name" value="SENSOR HISTIDINE KINASE YPDA"/>
    <property type="match status" value="1"/>
</dbReference>
<dbReference type="EC" id="2.7.13.3" evidence="3"/>
<feature type="transmembrane region" description="Helical" evidence="1">
    <location>
        <begin position="293"/>
        <end position="316"/>
    </location>
</feature>
<dbReference type="Proteomes" id="UP000094067">
    <property type="component" value="Unassembled WGS sequence"/>
</dbReference>
<keyword evidence="1" id="KW-0472">Membrane</keyword>
<dbReference type="InterPro" id="IPR010559">
    <property type="entry name" value="Sig_transdc_His_kin_internal"/>
</dbReference>
<dbReference type="RefSeq" id="WP_069151649.1">
    <property type="nucleotide sequence ID" value="NZ_MCGH01000002.1"/>
</dbReference>
<accession>A0A1E3AAC1</accession>
<organism evidence="3 4">
    <name type="scientific">Eisenbergiella tayi</name>
    <dbReference type="NCBI Taxonomy" id="1432052"/>
    <lineage>
        <taxon>Bacteria</taxon>
        <taxon>Bacillati</taxon>
        <taxon>Bacillota</taxon>
        <taxon>Clostridia</taxon>
        <taxon>Lachnospirales</taxon>
        <taxon>Lachnospiraceae</taxon>
        <taxon>Eisenbergiella</taxon>
    </lineage>
</organism>
<evidence type="ECO:0000313" key="3">
    <source>
        <dbReference type="EMBL" id="ODM05351.1"/>
    </source>
</evidence>
<dbReference type="SUPFAM" id="SSF55874">
    <property type="entry name" value="ATPase domain of HSP90 chaperone/DNA topoisomerase II/histidine kinase"/>
    <property type="match status" value="1"/>
</dbReference>
<feature type="domain" description="Signal transduction histidine kinase internal region" evidence="2">
    <location>
        <begin position="392"/>
        <end position="470"/>
    </location>
</feature>
<name>A0A1E3AAC1_9FIRM</name>
<evidence type="ECO:0000256" key="1">
    <source>
        <dbReference type="SAM" id="Phobius"/>
    </source>
</evidence>
<feature type="transmembrane region" description="Helical" evidence="1">
    <location>
        <begin position="12"/>
        <end position="35"/>
    </location>
</feature>
<dbReference type="InterPro" id="IPR050640">
    <property type="entry name" value="Bact_2-comp_sensor_kinase"/>
</dbReference>
<keyword evidence="3" id="KW-0418">Kinase</keyword>
<keyword evidence="3" id="KW-0808">Transferase</keyword>
<comment type="caution">
    <text evidence="3">The sequence shown here is derived from an EMBL/GenBank/DDBJ whole genome shotgun (WGS) entry which is preliminary data.</text>
</comment>
<evidence type="ECO:0000313" key="4">
    <source>
        <dbReference type="Proteomes" id="UP000094067"/>
    </source>
</evidence>
<dbReference type="AlphaFoldDB" id="A0A1E3AAC1"/>
<protein>
    <submittedName>
        <fullName evidence="3">Putative sensor-like histidine kinase</fullName>
        <ecNumber evidence="3">2.7.13.3</ecNumber>
    </submittedName>
</protein>
<dbReference type="Gene3D" id="3.30.565.10">
    <property type="entry name" value="Histidine kinase-like ATPase, C-terminal domain"/>
    <property type="match status" value="1"/>
</dbReference>
<dbReference type="InterPro" id="IPR036890">
    <property type="entry name" value="HATPase_C_sf"/>
</dbReference>